<accession>A0AAD8PLP8</accession>
<evidence type="ECO:0000313" key="4">
    <source>
        <dbReference type="Proteomes" id="UP001230504"/>
    </source>
</evidence>
<dbReference type="AlphaFoldDB" id="A0AAD8PLP8"/>
<dbReference type="GeneID" id="85449324"/>
<keyword evidence="2" id="KW-0812">Transmembrane</keyword>
<protein>
    <submittedName>
        <fullName evidence="3">Uncharacterized protein</fullName>
    </submittedName>
</protein>
<keyword evidence="2" id="KW-1133">Transmembrane helix</keyword>
<organism evidence="3 4">
    <name type="scientific">Colletotrichum navitas</name>
    <dbReference type="NCBI Taxonomy" id="681940"/>
    <lineage>
        <taxon>Eukaryota</taxon>
        <taxon>Fungi</taxon>
        <taxon>Dikarya</taxon>
        <taxon>Ascomycota</taxon>
        <taxon>Pezizomycotina</taxon>
        <taxon>Sordariomycetes</taxon>
        <taxon>Hypocreomycetidae</taxon>
        <taxon>Glomerellales</taxon>
        <taxon>Glomerellaceae</taxon>
        <taxon>Colletotrichum</taxon>
        <taxon>Colletotrichum graminicola species complex</taxon>
    </lineage>
</organism>
<dbReference type="RefSeq" id="XP_060407820.1">
    <property type="nucleotide sequence ID" value="XM_060565084.1"/>
</dbReference>
<evidence type="ECO:0000256" key="2">
    <source>
        <dbReference type="SAM" id="Phobius"/>
    </source>
</evidence>
<keyword evidence="2" id="KW-0472">Membrane</keyword>
<reference evidence="3" key="1">
    <citation type="submission" date="2021-06" db="EMBL/GenBank/DDBJ databases">
        <title>Comparative genomics, transcriptomics and evolutionary studies reveal genomic signatures of adaptation to plant cell wall in hemibiotrophic fungi.</title>
        <authorList>
            <consortium name="DOE Joint Genome Institute"/>
            <person name="Baroncelli R."/>
            <person name="Diaz J.F."/>
            <person name="Benocci T."/>
            <person name="Peng M."/>
            <person name="Battaglia E."/>
            <person name="Haridas S."/>
            <person name="Andreopoulos W."/>
            <person name="Labutti K."/>
            <person name="Pangilinan J."/>
            <person name="Floch G.L."/>
            <person name="Makela M.R."/>
            <person name="Henrissat B."/>
            <person name="Grigoriev I.V."/>
            <person name="Crouch J.A."/>
            <person name="De Vries R.P."/>
            <person name="Sukno S.A."/>
            <person name="Thon M.R."/>
        </authorList>
    </citation>
    <scope>NUCLEOTIDE SEQUENCE</scope>
    <source>
        <strain evidence="3">CBS 125086</strain>
    </source>
</reference>
<dbReference type="Proteomes" id="UP001230504">
    <property type="component" value="Unassembled WGS sequence"/>
</dbReference>
<dbReference type="EMBL" id="JAHLJV010000128">
    <property type="protein sequence ID" value="KAK1569604.1"/>
    <property type="molecule type" value="Genomic_DNA"/>
</dbReference>
<comment type="caution">
    <text evidence="3">The sequence shown here is derived from an EMBL/GenBank/DDBJ whole genome shotgun (WGS) entry which is preliminary data.</text>
</comment>
<name>A0AAD8PLP8_9PEZI</name>
<feature type="transmembrane region" description="Helical" evidence="2">
    <location>
        <begin position="134"/>
        <end position="154"/>
    </location>
</feature>
<feature type="region of interest" description="Disordered" evidence="1">
    <location>
        <begin position="84"/>
        <end position="105"/>
    </location>
</feature>
<sequence>MMTHARRPRVAARRAAAMRAAPARAEMCSSRIPCSRGRIEARSWCTNKRNARQRNVARAMHRARPQDLPPRTVWIYTSSTLRKPEEDTGLSPQEWKPGARLLPRGGTMMSPMKEHYQRQDSKAHRRQRRGAIRLHWAESAVGLVIGFMEMWRAIHKGL</sequence>
<evidence type="ECO:0000313" key="3">
    <source>
        <dbReference type="EMBL" id="KAK1569604.1"/>
    </source>
</evidence>
<evidence type="ECO:0000256" key="1">
    <source>
        <dbReference type="SAM" id="MobiDB-lite"/>
    </source>
</evidence>
<gene>
    <name evidence="3" type="ORF">LY79DRAFT_71840</name>
</gene>
<proteinExistence type="predicted"/>
<keyword evidence="4" id="KW-1185">Reference proteome</keyword>